<organism evidence="2 3">
    <name type="scientific">Bacillus safensis</name>
    <dbReference type="NCBI Taxonomy" id="561879"/>
    <lineage>
        <taxon>Bacteria</taxon>
        <taxon>Bacillati</taxon>
        <taxon>Bacillota</taxon>
        <taxon>Bacilli</taxon>
        <taxon>Bacillales</taxon>
        <taxon>Bacillaceae</taxon>
        <taxon>Bacillus</taxon>
    </lineage>
</organism>
<gene>
    <name evidence="2" type="ORF">BSA145_21230</name>
</gene>
<feature type="region of interest" description="Disordered" evidence="1">
    <location>
        <begin position="1088"/>
        <end position="1154"/>
    </location>
</feature>
<evidence type="ECO:0000313" key="2">
    <source>
        <dbReference type="EMBL" id="APT48427.1"/>
    </source>
</evidence>
<dbReference type="Proteomes" id="UP000185426">
    <property type="component" value="Plasmid unnamed2"/>
</dbReference>
<protein>
    <submittedName>
        <fullName evidence="2">Uncharacterized protein</fullName>
    </submittedName>
</protein>
<sequence>MTPDRITFLRTTPNSRGGARYATKQWAWNLTLNEWRQISYDAGTWFLAEQREVSSIDDLAAAINDVRGDPRVTAVRGDLTEAGHKALRSGGVMRRLKKVARDGSQPTLAEVPRHWMMVDVDGWRLPEWADLAGDPEAIIEAAIYDLLPEPFHDVRCFWQLSSSAGFKVGVLKVHIFFWLEEAASNEALKEYLQVHAPKVDRAPFNAAQPHYIADPIVSGGHDPLPRRTGWIKGMEDVVVLGDLDRAFLQRTIRERREKVQSGAGLSGAAARSVEGLLALIGDGEGKEGFHAPLRNAAFRYAVRTPIRQRDDDAFKAMARAAIERAEYDPRTRSTQEIGRYTSDAYLDDILDSAFARVGLARSDVPQGQQPFHAAPDQHVADARELVGRQIDDALQAAAEWHDLPDEPGGRPPSRHIGLAVDVGTGKSRTGRGRIARFVRSQKAKGKPYRVLWLVPTIKLGGEAEKHFTDLEGVKVAIHRGREQPDPEQPEHRMCMDLEAVKAAEEVLADVDETVCGDGETGCPFFSICGYQRQKKAVARADVVIGAHELAFHTPGGAKKDMALTVFDEAWWQDGLSIGRTITAGTLAAELRRHPIMRHVKGEQQVADEMATNDQHGVYLRADAALEASPEGYVKRQALLDAGLTALACTSARAEVWKRKRVGLMRPGMSLAARKEAAKEMAINPRIPRLGAMWQAFAELLSGEGEATGVAEIRFKEVEGGQMKVLHLNTRKDVKPLIQENPALLLDATMPEALVRPYLPRLEVAAPVRVQTPDMTVRQVVGGFGKTSLVPHVGPRSEENSPQNLARLRRVAELRDFVEGVSEGLPGWEGGAGTLVVTYKAIEEHFASLPHTEVAHFNDVAGRDQWGKVRNLFVIGRPLPHPEAIREIAAALTGQPVVIENSQKETRAIRLADGTGRPIEVRTFDNETAEAVRAAITDAEVIQAIGRARGVNRTADDPVNVWLMADVVTPLVVESVHDWRDLCPGQVDRMACRGLLLTSPADAAVVFQDLFPSGEAAKKAFQRVQGGISGTFPYEYLIIKECPRNQPVEVTYRPQGRGQQTRKAWVREDRLPGLLEWLEERLGRLAHYSAPVPPHPDEEEDFAPAAEPVAEGPPAARTPEAAGFSDQSARPREGAGETRTPENNWAEGASAAVMQ</sequence>
<keyword evidence="2" id="KW-0614">Plasmid</keyword>
<geneLocation type="plasmid" evidence="2 3">
    <name>unnamed2</name>
</geneLocation>
<reference evidence="2 3" key="1">
    <citation type="submission" date="2016-05" db="EMBL/GenBank/DDBJ databases">
        <title>Complete Genome and Methylome Analysis of Psychrotrophic Bacterial Isolates from Antarctic Lake Untersee.</title>
        <authorList>
            <person name="Fomenkov A."/>
            <person name="Akimov V.N."/>
            <person name="Vasilyeva L.V."/>
            <person name="Andersen D."/>
            <person name="Vincze T."/>
            <person name="Roberts R.J."/>
        </authorList>
    </citation>
    <scope>NUCLEOTIDE SEQUENCE [LARGE SCALE GENOMIC DNA]</scope>
    <source>
        <strain evidence="2 3">U14-5</strain>
        <plasmid evidence="2 3">unnamed2</plasmid>
    </source>
</reference>
<name>A0A1L6ZPI3_BACIA</name>
<proteinExistence type="predicted"/>
<feature type="compositionally biased region" description="Basic and acidic residues" evidence="1">
    <location>
        <begin position="1128"/>
        <end position="1139"/>
    </location>
</feature>
<feature type="compositionally biased region" description="Low complexity" evidence="1">
    <location>
        <begin position="1102"/>
        <end position="1114"/>
    </location>
</feature>
<evidence type="ECO:0000256" key="1">
    <source>
        <dbReference type="SAM" id="MobiDB-lite"/>
    </source>
</evidence>
<dbReference type="EMBL" id="CP015609">
    <property type="protein sequence ID" value="APT48427.1"/>
    <property type="molecule type" value="Genomic_DNA"/>
</dbReference>
<evidence type="ECO:0000313" key="3">
    <source>
        <dbReference type="Proteomes" id="UP000185426"/>
    </source>
</evidence>
<dbReference type="AlphaFoldDB" id="A0A1L6ZPI3"/>
<accession>A0A1L6ZPI3</accession>